<evidence type="ECO:0000256" key="2">
    <source>
        <dbReference type="ARBA" id="ARBA00022475"/>
    </source>
</evidence>
<accession>A0ABS2TY03</accession>
<sequence length="440" mass="46544">MSGALDEQVSKEPPEVSSGTLWRNTDFLKFWSGEALSLFGTQITSLALPLTAVIAFDASAEAVGLLRFLQLVPYLFLALVFGVWVDRGRRKPIMMAANAVRMLLIALIPLLWHLHHLSMSGLLVIACVVGVFSVLFDVSWMSFVPTLVKDSRHYVEANQKLGVTQSTTDVAGPGVAGVLIGWLGPPTAMVLDAVSYLASLAGLLLIRTPEPVPPRSDQAKRHLGRELLEGVRWVFGHGVLRSLAVLAPFTNFSLTCVQTLFLLYGVRDRGLSPEAVGLVFSCSSVGALLGALMSRSVLRRYPVGPVYGLALAAIYTAPLLLPLAGGPRPVVIALFILSLLISYFGSGLSNVTQLSLRQTITPGSLMGRMNAAFRTLLFGGGALGGLFGGLIGGAIGLRPGLTVVAICSAAMVVPIALSPVVRLRAMPAPETEPATSPEAA</sequence>
<dbReference type="RefSeq" id="WP_205358693.1">
    <property type="nucleotide sequence ID" value="NZ_JADKYB010000010.1"/>
</dbReference>
<feature type="transmembrane region" description="Helical" evidence="6">
    <location>
        <begin position="372"/>
        <end position="395"/>
    </location>
</feature>
<feature type="transmembrane region" description="Helical" evidence="6">
    <location>
        <begin position="242"/>
        <end position="263"/>
    </location>
</feature>
<dbReference type="InterPro" id="IPR011701">
    <property type="entry name" value="MFS"/>
</dbReference>
<comment type="caution">
    <text evidence="7">The sequence shown here is derived from an EMBL/GenBank/DDBJ whole genome shotgun (WGS) entry which is preliminary data.</text>
</comment>
<dbReference type="InterPro" id="IPR036259">
    <property type="entry name" value="MFS_trans_sf"/>
</dbReference>
<proteinExistence type="predicted"/>
<keyword evidence="8" id="KW-1185">Reference proteome</keyword>
<keyword evidence="5 6" id="KW-0472">Membrane</keyword>
<evidence type="ECO:0000256" key="1">
    <source>
        <dbReference type="ARBA" id="ARBA00004651"/>
    </source>
</evidence>
<dbReference type="CDD" id="cd06173">
    <property type="entry name" value="MFS_MefA_like"/>
    <property type="match status" value="1"/>
</dbReference>
<dbReference type="Gene3D" id="1.20.1250.20">
    <property type="entry name" value="MFS general substrate transporter like domains"/>
    <property type="match status" value="1"/>
</dbReference>
<dbReference type="Pfam" id="PF07690">
    <property type="entry name" value="MFS_1"/>
    <property type="match status" value="1"/>
</dbReference>
<evidence type="ECO:0000256" key="5">
    <source>
        <dbReference type="ARBA" id="ARBA00023136"/>
    </source>
</evidence>
<protein>
    <submittedName>
        <fullName evidence="7">MFS transporter</fullName>
    </submittedName>
</protein>
<comment type="subcellular location">
    <subcellularLocation>
        <location evidence="1">Cell membrane</location>
        <topology evidence="1">Multi-pass membrane protein</topology>
    </subcellularLocation>
</comment>
<keyword evidence="3 6" id="KW-0812">Transmembrane</keyword>
<feature type="transmembrane region" description="Helical" evidence="6">
    <location>
        <begin position="306"/>
        <end position="324"/>
    </location>
</feature>
<gene>
    <name evidence="7" type="ORF">ITX44_20220</name>
</gene>
<evidence type="ECO:0000313" key="8">
    <source>
        <dbReference type="Proteomes" id="UP000749040"/>
    </source>
</evidence>
<keyword evidence="4 6" id="KW-1133">Transmembrane helix</keyword>
<feature type="transmembrane region" description="Helical" evidence="6">
    <location>
        <begin position="401"/>
        <end position="421"/>
    </location>
</feature>
<dbReference type="PANTHER" id="PTHR23513">
    <property type="entry name" value="INTEGRAL MEMBRANE EFFLUX PROTEIN-RELATED"/>
    <property type="match status" value="1"/>
</dbReference>
<feature type="transmembrane region" description="Helical" evidence="6">
    <location>
        <begin position="93"/>
        <end position="114"/>
    </location>
</feature>
<dbReference type="PANTHER" id="PTHR23513:SF6">
    <property type="entry name" value="MAJOR FACILITATOR SUPERFAMILY ASSOCIATED DOMAIN-CONTAINING PROTEIN"/>
    <property type="match status" value="1"/>
</dbReference>
<evidence type="ECO:0000256" key="3">
    <source>
        <dbReference type="ARBA" id="ARBA00022692"/>
    </source>
</evidence>
<dbReference type="Proteomes" id="UP000749040">
    <property type="component" value="Unassembled WGS sequence"/>
</dbReference>
<dbReference type="EMBL" id="JADKYB010000010">
    <property type="protein sequence ID" value="MBM9506828.1"/>
    <property type="molecule type" value="Genomic_DNA"/>
</dbReference>
<evidence type="ECO:0000313" key="7">
    <source>
        <dbReference type="EMBL" id="MBM9506828.1"/>
    </source>
</evidence>
<dbReference type="SUPFAM" id="SSF103473">
    <property type="entry name" value="MFS general substrate transporter"/>
    <property type="match status" value="1"/>
</dbReference>
<feature type="transmembrane region" description="Helical" evidence="6">
    <location>
        <begin position="68"/>
        <end position="87"/>
    </location>
</feature>
<organism evidence="7 8">
    <name type="scientific">Actinacidiphila acididurans</name>
    <dbReference type="NCBI Taxonomy" id="2784346"/>
    <lineage>
        <taxon>Bacteria</taxon>
        <taxon>Bacillati</taxon>
        <taxon>Actinomycetota</taxon>
        <taxon>Actinomycetes</taxon>
        <taxon>Kitasatosporales</taxon>
        <taxon>Streptomycetaceae</taxon>
        <taxon>Actinacidiphila</taxon>
    </lineage>
</organism>
<feature type="transmembrane region" description="Helical" evidence="6">
    <location>
        <begin position="275"/>
        <end position="294"/>
    </location>
</feature>
<evidence type="ECO:0000256" key="6">
    <source>
        <dbReference type="SAM" id="Phobius"/>
    </source>
</evidence>
<name>A0ABS2TY03_9ACTN</name>
<keyword evidence="2" id="KW-1003">Cell membrane</keyword>
<evidence type="ECO:0000256" key="4">
    <source>
        <dbReference type="ARBA" id="ARBA00022989"/>
    </source>
</evidence>
<feature type="transmembrane region" description="Helical" evidence="6">
    <location>
        <begin position="330"/>
        <end position="351"/>
    </location>
</feature>
<reference evidence="7 8" key="1">
    <citation type="submission" date="2021-01" db="EMBL/GenBank/DDBJ databases">
        <title>Streptomyces acididurans sp. nov., isolated from a peat swamp forest soil.</title>
        <authorList>
            <person name="Chantavorakit T."/>
            <person name="Duangmal K."/>
        </authorList>
    </citation>
    <scope>NUCLEOTIDE SEQUENCE [LARGE SCALE GENOMIC DNA]</scope>
    <source>
        <strain evidence="7 8">KK5PA1</strain>
    </source>
</reference>
<feature type="transmembrane region" description="Helical" evidence="6">
    <location>
        <begin position="121"/>
        <end position="143"/>
    </location>
</feature>